<evidence type="ECO:0000259" key="7">
    <source>
        <dbReference type="Pfam" id="PF08263"/>
    </source>
</evidence>
<dbReference type="Pfam" id="PF00560">
    <property type="entry name" value="LRR_1"/>
    <property type="match status" value="3"/>
</dbReference>
<dbReference type="PANTHER" id="PTHR48065">
    <property type="entry name" value="OS10G0469600 PROTEIN"/>
    <property type="match status" value="1"/>
</dbReference>
<keyword evidence="5" id="KW-0472">Membrane</keyword>
<dbReference type="Gene3D" id="3.80.10.10">
    <property type="entry name" value="Ribonuclease Inhibitor"/>
    <property type="match status" value="3"/>
</dbReference>
<feature type="signal peptide" evidence="6">
    <location>
        <begin position="1"/>
        <end position="26"/>
    </location>
</feature>
<keyword evidence="3 6" id="KW-0732">Signal</keyword>
<keyword evidence="4" id="KW-0677">Repeat</keyword>
<dbReference type="PANTHER" id="PTHR48065:SF69">
    <property type="entry name" value="OS07G0466500 PROTEIN"/>
    <property type="match status" value="1"/>
</dbReference>
<evidence type="ECO:0000313" key="9">
    <source>
        <dbReference type="Proteomes" id="UP001206925"/>
    </source>
</evidence>
<dbReference type="Pfam" id="PF13516">
    <property type="entry name" value="LRR_6"/>
    <property type="match status" value="1"/>
</dbReference>
<keyword evidence="2" id="KW-0433">Leucine-rich repeat</keyword>
<evidence type="ECO:0000256" key="2">
    <source>
        <dbReference type="ARBA" id="ARBA00022614"/>
    </source>
</evidence>
<dbReference type="SUPFAM" id="SSF52058">
    <property type="entry name" value="L domain-like"/>
    <property type="match status" value="1"/>
</dbReference>
<dbReference type="Proteomes" id="UP001206925">
    <property type="component" value="Unassembled WGS sequence"/>
</dbReference>
<feature type="chain" id="PRO_5041968746" description="Leucine-rich repeat-containing N-terminal plant-type domain-containing protein" evidence="6">
    <location>
        <begin position="27"/>
        <end position="387"/>
    </location>
</feature>
<evidence type="ECO:0000256" key="4">
    <source>
        <dbReference type="ARBA" id="ARBA00022737"/>
    </source>
</evidence>
<name>A0AAD5CP96_AMBAR</name>
<organism evidence="8 9">
    <name type="scientific">Ambrosia artemisiifolia</name>
    <name type="common">Common ragweed</name>
    <dbReference type="NCBI Taxonomy" id="4212"/>
    <lineage>
        <taxon>Eukaryota</taxon>
        <taxon>Viridiplantae</taxon>
        <taxon>Streptophyta</taxon>
        <taxon>Embryophyta</taxon>
        <taxon>Tracheophyta</taxon>
        <taxon>Spermatophyta</taxon>
        <taxon>Magnoliopsida</taxon>
        <taxon>eudicotyledons</taxon>
        <taxon>Gunneridae</taxon>
        <taxon>Pentapetalae</taxon>
        <taxon>asterids</taxon>
        <taxon>campanulids</taxon>
        <taxon>Asterales</taxon>
        <taxon>Asteraceae</taxon>
        <taxon>Asteroideae</taxon>
        <taxon>Heliantheae alliance</taxon>
        <taxon>Heliantheae</taxon>
        <taxon>Ambrosia</taxon>
    </lineage>
</organism>
<sequence>MTPITTTVAAATVTTLFLLLTTTVTATTTTLSTDISALKAIKSSINPTTIPSYSCLASWNFTSDPCSNPHITHFLCGLSCSNNRVTQLTFDRPGYSGTLSPLVSQLTQLITLDLSDNKLSGPIPTSLFSLPNLITLDLRNNLFSGTIPPVISNLKSIETLDISHNSISGSLPDTSNSLTLTRLDLSFNKFTGPIPKVAKNLMELAFKSNFLSGGVLKTSFSELTRLEVVEVSDNSLTGTIPGWFFLLPALQQVNLANNGFTGIEILKPIESDLVAVDVGYNKLVGYLSGNFTAYPMLSSLSLRYNKLQGPIPEEYTRTTTLRRLFLDGNYLNGMPPKEFFSGKSSVTGSLGDNCLKSCPTSSQLCLKSQKSSSICRQAYGGKVRQKL</sequence>
<dbReference type="InterPro" id="IPR001611">
    <property type="entry name" value="Leu-rich_rpt"/>
</dbReference>
<evidence type="ECO:0000256" key="5">
    <source>
        <dbReference type="ARBA" id="ARBA00023136"/>
    </source>
</evidence>
<protein>
    <recommendedName>
        <fullName evidence="7">Leucine-rich repeat-containing N-terminal plant-type domain-containing protein</fullName>
    </recommendedName>
</protein>
<dbReference type="GO" id="GO:0016020">
    <property type="term" value="C:membrane"/>
    <property type="evidence" value="ECO:0007669"/>
    <property type="project" value="UniProtKB-SubCell"/>
</dbReference>
<keyword evidence="9" id="KW-1185">Reference proteome</keyword>
<dbReference type="FunFam" id="3.80.10.10:FF:000400">
    <property type="entry name" value="Nuclear pore complex protein NUP107"/>
    <property type="match status" value="1"/>
</dbReference>
<proteinExistence type="predicted"/>
<dbReference type="InterPro" id="IPR013210">
    <property type="entry name" value="LRR_N_plant-typ"/>
</dbReference>
<feature type="domain" description="Leucine-rich repeat-containing N-terminal plant-type" evidence="7">
    <location>
        <begin position="32"/>
        <end position="67"/>
    </location>
</feature>
<comment type="subcellular location">
    <subcellularLocation>
        <location evidence="1">Membrane</location>
    </subcellularLocation>
</comment>
<dbReference type="PRINTS" id="PR00019">
    <property type="entry name" value="LEURICHRPT"/>
</dbReference>
<gene>
    <name evidence="8" type="ORF">M8C21_014295</name>
</gene>
<dbReference type="InterPro" id="IPR032675">
    <property type="entry name" value="LRR_dom_sf"/>
</dbReference>
<comment type="caution">
    <text evidence="8">The sequence shown here is derived from an EMBL/GenBank/DDBJ whole genome shotgun (WGS) entry which is preliminary data.</text>
</comment>
<reference evidence="8" key="1">
    <citation type="submission" date="2022-06" db="EMBL/GenBank/DDBJ databases">
        <title>Uncovering the hologenomic basis of an extraordinary plant invasion.</title>
        <authorList>
            <person name="Bieker V.C."/>
            <person name="Martin M.D."/>
            <person name="Gilbert T."/>
            <person name="Hodgins K."/>
            <person name="Battlay P."/>
            <person name="Petersen B."/>
            <person name="Wilson J."/>
        </authorList>
    </citation>
    <scope>NUCLEOTIDE SEQUENCE</scope>
    <source>
        <strain evidence="8">AA19_3_7</strain>
        <tissue evidence="8">Leaf</tissue>
    </source>
</reference>
<evidence type="ECO:0000256" key="1">
    <source>
        <dbReference type="ARBA" id="ARBA00004370"/>
    </source>
</evidence>
<dbReference type="Pfam" id="PF08263">
    <property type="entry name" value="LRRNT_2"/>
    <property type="match status" value="1"/>
</dbReference>
<dbReference type="Pfam" id="PF13855">
    <property type="entry name" value="LRR_8"/>
    <property type="match status" value="1"/>
</dbReference>
<dbReference type="AlphaFoldDB" id="A0AAD5CP96"/>
<dbReference type="EMBL" id="JAMZMK010007543">
    <property type="protein sequence ID" value="KAI7744395.1"/>
    <property type="molecule type" value="Genomic_DNA"/>
</dbReference>
<evidence type="ECO:0000256" key="6">
    <source>
        <dbReference type="SAM" id="SignalP"/>
    </source>
</evidence>
<evidence type="ECO:0000313" key="8">
    <source>
        <dbReference type="EMBL" id="KAI7744395.1"/>
    </source>
</evidence>
<accession>A0AAD5CP96</accession>
<evidence type="ECO:0000256" key="3">
    <source>
        <dbReference type="ARBA" id="ARBA00022729"/>
    </source>
</evidence>